<organism evidence="1 2">
    <name type="scientific">Sporisorium graminicola</name>
    <dbReference type="NCBI Taxonomy" id="280036"/>
    <lineage>
        <taxon>Eukaryota</taxon>
        <taxon>Fungi</taxon>
        <taxon>Dikarya</taxon>
        <taxon>Basidiomycota</taxon>
        <taxon>Ustilaginomycotina</taxon>
        <taxon>Ustilaginomycetes</taxon>
        <taxon>Ustilaginales</taxon>
        <taxon>Ustilaginaceae</taxon>
        <taxon>Sporisorium</taxon>
    </lineage>
</organism>
<sequence length="443" mass="49644">MSLVEGEPFYTRIASSDNSSSANSKATFRSSQLWRALQLLSTQASRSTSSNEPVSIEELIEALQLNHTSVVSVPNKHPALKTTLRDVQHLLQTLLGNHHNVLPSLPAVGLDSLGVRNYFSPYALATDGVMASTHSGLTLVRQGTSSHGALRAVGTHGFAMSLQQWNRKLDTLFLVEVEDGKELTIAINLERGLTSIILTDLIESTAAENEGEDKTTSMGEWIRIWFGNAVLLFDWAHEDWMDQNWAGTYRYQRHAEDAEGTQFNWIEVDVQIDERVPWITRIEYSAYPNDTSSRTTSSPSTSVLKKYNVGGTSDFLAGWTCQLSPESLSRCYRPLVGDDEGHCRCRGYRRDGKTISHNRVGLWPSKTRKLDGGRMWTIPQGTIRRDGSSYMDQGLGGCHALWKFDAEQTVPEMQHLGYHVQFVEGKDQLKWLLPGLVMDRVRK</sequence>
<comment type="caution">
    <text evidence="1">The sequence shown here is derived from an EMBL/GenBank/DDBJ whole genome shotgun (WGS) entry which is preliminary data.</text>
</comment>
<dbReference type="GeneID" id="40725333"/>
<evidence type="ECO:0000313" key="2">
    <source>
        <dbReference type="Proteomes" id="UP000306050"/>
    </source>
</evidence>
<proteinExistence type="predicted"/>
<gene>
    <name evidence="1" type="ORF">EX895_002438</name>
</gene>
<name>A0A4U7KX58_9BASI</name>
<dbReference type="Proteomes" id="UP000306050">
    <property type="component" value="Chromosome SGRAM_14"/>
</dbReference>
<evidence type="ECO:0000313" key="1">
    <source>
        <dbReference type="EMBL" id="TKY88807.1"/>
    </source>
</evidence>
<dbReference type="RefSeq" id="XP_029740792.1">
    <property type="nucleotide sequence ID" value="XM_029883037.1"/>
</dbReference>
<dbReference type="KEGG" id="sgra:EX895_002438"/>
<dbReference type="OrthoDB" id="2543262at2759"/>
<reference evidence="1 2" key="1">
    <citation type="submission" date="2019-05" db="EMBL/GenBank/DDBJ databases">
        <title>Sporisorium graminicola CBS 10092 draft sequencing and annotation.</title>
        <authorList>
            <person name="Solano-Gonzalez S."/>
            <person name="Caddick M.X."/>
            <person name="Darby A."/>
        </authorList>
    </citation>
    <scope>NUCLEOTIDE SEQUENCE [LARGE SCALE GENOMIC DNA]</scope>
    <source>
        <strain evidence="1 2">CBS 10092</strain>
    </source>
</reference>
<protein>
    <submittedName>
        <fullName evidence="1">Uncharacterized protein</fullName>
    </submittedName>
</protein>
<accession>A0A4U7KX58</accession>
<keyword evidence="2" id="KW-1185">Reference proteome</keyword>
<dbReference type="AlphaFoldDB" id="A0A4U7KX58"/>
<dbReference type="EMBL" id="SRRM01000007">
    <property type="protein sequence ID" value="TKY88807.1"/>
    <property type="molecule type" value="Genomic_DNA"/>
</dbReference>